<name>A0A2S8STQ3_9BACT</name>
<reference evidence="2 3" key="1">
    <citation type="journal article" date="2018" name="Syst. Appl. Microbiol.">
        <title>Abditibacterium utsteinense sp. nov., the first cultivated member of candidate phylum FBP, isolated from ice-free Antarctic soil samples.</title>
        <authorList>
            <person name="Tahon G."/>
            <person name="Tytgat B."/>
            <person name="Lebbe L."/>
            <person name="Carlier A."/>
            <person name="Willems A."/>
        </authorList>
    </citation>
    <scope>NUCLEOTIDE SEQUENCE [LARGE SCALE GENOMIC DNA]</scope>
    <source>
        <strain evidence="2 3">LMG 29911</strain>
    </source>
</reference>
<protein>
    <submittedName>
        <fullName evidence="2">Extracellular solute-binding protein</fullName>
    </submittedName>
</protein>
<dbReference type="InParanoid" id="A0A2S8STQ3"/>
<feature type="compositionally biased region" description="Low complexity" evidence="1">
    <location>
        <begin position="47"/>
        <end position="61"/>
    </location>
</feature>
<accession>A0A2S8STQ3</accession>
<dbReference type="RefSeq" id="WP_105483305.1">
    <property type="nucleotide sequence ID" value="NZ_NIGF01000006.1"/>
</dbReference>
<feature type="compositionally biased region" description="Polar residues" evidence="1">
    <location>
        <begin position="62"/>
        <end position="82"/>
    </location>
</feature>
<dbReference type="Gene3D" id="3.40.190.10">
    <property type="entry name" value="Periplasmic binding protein-like II"/>
    <property type="match status" value="2"/>
</dbReference>
<dbReference type="EMBL" id="NIGF01000006">
    <property type="protein sequence ID" value="PQV64158.1"/>
    <property type="molecule type" value="Genomic_DNA"/>
</dbReference>
<dbReference type="Pfam" id="PF13531">
    <property type="entry name" value="SBP_bac_11"/>
    <property type="match status" value="1"/>
</dbReference>
<dbReference type="SUPFAM" id="SSF53850">
    <property type="entry name" value="Periplasmic binding protein-like II"/>
    <property type="match status" value="1"/>
</dbReference>
<dbReference type="Proteomes" id="UP000237684">
    <property type="component" value="Unassembled WGS sequence"/>
</dbReference>
<dbReference type="AlphaFoldDB" id="A0A2S8STQ3"/>
<comment type="caution">
    <text evidence="2">The sequence shown here is derived from an EMBL/GenBank/DDBJ whole genome shotgun (WGS) entry which is preliminary data.</text>
</comment>
<gene>
    <name evidence="2" type="ORF">B1R32_1062</name>
</gene>
<organism evidence="2 3">
    <name type="scientific">Abditibacterium utsteinense</name>
    <dbReference type="NCBI Taxonomy" id="1960156"/>
    <lineage>
        <taxon>Bacteria</taxon>
        <taxon>Pseudomonadati</taxon>
        <taxon>Abditibacteriota</taxon>
        <taxon>Abditibacteriia</taxon>
        <taxon>Abditibacteriales</taxon>
        <taxon>Abditibacteriaceae</taxon>
        <taxon>Abditibacterium</taxon>
    </lineage>
</organism>
<evidence type="ECO:0000313" key="3">
    <source>
        <dbReference type="Proteomes" id="UP000237684"/>
    </source>
</evidence>
<feature type="region of interest" description="Disordered" evidence="1">
    <location>
        <begin position="33"/>
        <end position="82"/>
    </location>
</feature>
<proteinExistence type="predicted"/>
<evidence type="ECO:0000313" key="2">
    <source>
        <dbReference type="EMBL" id="PQV64158.1"/>
    </source>
</evidence>
<evidence type="ECO:0000256" key="1">
    <source>
        <dbReference type="SAM" id="MobiDB-lite"/>
    </source>
</evidence>
<sequence>MKLTPLAKIILILLVLGASVGGYRFYQKSKTPHVAAGAGSGQNSGTDKNANSNANNDGNSGEATSTSRNQNDATDAQSSQNELQFVTSASKKGWIVRQIDRFNALPTTKTPVFLKSVETREAMQKILAGGLKPALWSPSSVIWADRLGEAYKGNTILDTGDSDSYRTILRSPIVFLTTKSKAKFLRPLLGSPNCWTNIRDLSSGKKKAPYGNFKWAHADPLSANSGMLALALILADYAEKSGQGGSIERVANSGAFVEYLKALERKIVYNAAVEKGSSALVQSFADDTSRYDFIVAYESNALEEVSKNPDLAVIYPSPTANSESAVAVLDGDWLSGAQKAGARDFLKFLSGPQAAKDALQENFRPVRGASLDEKIAQNSGSGFRQSYSAIELPPYAALNAAAFKWRVEIAKKSPN</sequence>
<dbReference type="OrthoDB" id="5621159at2"/>
<keyword evidence="3" id="KW-1185">Reference proteome</keyword>